<dbReference type="OrthoDB" id="1572276at2759"/>
<evidence type="ECO:0000256" key="1">
    <source>
        <dbReference type="SAM" id="MobiDB-lite"/>
    </source>
</evidence>
<name>A0A8T3BNP7_DENNO</name>
<accession>A0A8T3BNP7</accession>
<dbReference type="Pfam" id="PF10536">
    <property type="entry name" value="PMD"/>
    <property type="match status" value="1"/>
</dbReference>
<organism evidence="3 4">
    <name type="scientific">Dendrobium nobile</name>
    <name type="common">Orchid</name>
    <dbReference type="NCBI Taxonomy" id="94219"/>
    <lineage>
        <taxon>Eukaryota</taxon>
        <taxon>Viridiplantae</taxon>
        <taxon>Streptophyta</taxon>
        <taxon>Embryophyta</taxon>
        <taxon>Tracheophyta</taxon>
        <taxon>Spermatophyta</taxon>
        <taxon>Magnoliopsida</taxon>
        <taxon>Liliopsida</taxon>
        <taxon>Asparagales</taxon>
        <taxon>Orchidaceae</taxon>
        <taxon>Epidendroideae</taxon>
        <taxon>Malaxideae</taxon>
        <taxon>Dendrobiinae</taxon>
        <taxon>Dendrobium</taxon>
    </lineage>
</organism>
<evidence type="ECO:0000313" key="4">
    <source>
        <dbReference type="Proteomes" id="UP000829196"/>
    </source>
</evidence>
<dbReference type="InterPro" id="IPR044824">
    <property type="entry name" value="MAIN-like"/>
</dbReference>
<gene>
    <name evidence="3" type="ORF">KFK09_010197</name>
</gene>
<protein>
    <recommendedName>
        <fullName evidence="2">Aminotransferase-like plant mobile domain-containing protein</fullName>
    </recommendedName>
</protein>
<dbReference type="GO" id="GO:0010073">
    <property type="term" value="P:meristem maintenance"/>
    <property type="evidence" value="ECO:0007669"/>
    <property type="project" value="InterPro"/>
</dbReference>
<feature type="compositionally biased region" description="Basic and acidic residues" evidence="1">
    <location>
        <begin position="624"/>
        <end position="633"/>
    </location>
</feature>
<comment type="caution">
    <text evidence="3">The sequence shown here is derived from an EMBL/GenBank/DDBJ whole genome shotgun (WGS) entry which is preliminary data.</text>
</comment>
<sequence length="1009" mass="112706">MFRWERPDDLPPGEPSEDAIWEAIDRQDPQGSVDVRDRWVTSLRLQYGEYHPLESLVARVGWGTCDVLEPAADTLEPVGQSSLLSHRQLQSSPPLEWPRDSTVGRIQSPVSGYVCWARYVLQAHMETLRAAGIYEAVYASLFDYGRLPTSWARGLVEFWDASRGTCWVGAEELTVTLSELQVVSGLPVFGHRFEECVPPDEQLFHRVPSVDGDRRGRLALPDVYIALLQHYRQVYRASGLTARARVGMPVDIWVSSFLQHSYLTTVRASLQDPFGLGLQRGAPLSEETAEPSFVVGHTSPALQGISEDLLLAGFLATWLCTFVLPLRVGFIRYSALLAASQLSQGQRLSLAPVVLARIYRSLRTASEATSLELQDLTLPWHYLYGWIHLHILGAFSCLECPLYFTERGYPTVLQLSQASATFESERIRLLFFGPHLVSDRFSLVYQADAVGLPPHLRGIVVVDGVDHLGGYTLLQRRQGLSVAEYFISMRPGWLCHRSGSTVTLEGYQPNRVARQFGFFQATAYDGRPLVPGVPNTRRTDTVPLETRLYAAALTWSHLLRLGTRSSFLLAQPSAQTGVSYTRLSWVRLSFGPALEHGARRYERRVRELGSSKGRRSRRSLPEAAGDRGTHTEAHATSTDVVPSPARVPDVAPAPLQAESSRRRASSQLVTSSRRSPRRSDFTGYSTLDPSADFSFPVDPYGSFWPGESSGTGATLLSEFFGEPPHTLPPLGLVPTEFSFFPEGHPTDFAGSSLVPVSYSTDLVGPSSAPTSYPPDLTVPAGYDYTSEIISYDTLPPTSMTSEMCNDLAQPLRRLVFSIDPRSPESWHDFSSTANQLLGLLAKYGASTTELCFWEAVCREAESCIWHLSSLSITGSTVTLPEREGMVVSCRARADGAHDLYDRSVEILRRHRQSTSDMTREEDGVTTRMWNMWRDITQAMSQRLHIQDRRRRGDRLIKREEQRQRALQQKMLDADASLARAVEQFQVAQSEFQTLATVTDRLEKLRARLF</sequence>
<feature type="domain" description="Aminotransferase-like plant mobile" evidence="2">
    <location>
        <begin position="312"/>
        <end position="374"/>
    </location>
</feature>
<dbReference type="SMR" id="A0A8T3BNP7"/>
<dbReference type="InterPro" id="IPR019557">
    <property type="entry name" value="AminoTfrase-like_pln_mobile"/>
</dbReference>
<evidence type="ECO:0000259" key="2">
    <source>
        <dbReference type="Pfam" id="PF10536"/>
    </source>
</evidence>
<feature type="region of interest" description="Disordered" evidence="1">
    <location>
        <begin position="605"/>
        <end position="685"/>
    </location>
</feature>
<reference evidence="3" key="1">
    <citation type="journal article" date="2022" name="Front. Genet.">
        <title>Chromosome-Scale Assembly of the Dendrobium nobile Genome Provides Insights Into the Molecular Mechanism of the Biosynthesis of the Medicinal Active Ingredient of Dendrobium.</title>
        <authorList>
            <person name="Xu Q."/>
            <person name="Niu S.-C."/>
            <person name="Li K.-L."/>
            <person name="Zheng P.-J."/>
            <person name="Zhang X.-J."/>
            <person name="Jia Y."/>
            <person name="Liu Y."/>
            <person name="Niu Y.-X."/>
            <person name="Yu L.-H."/>
            <person name="Chen D.-F."/>
            <person name="Zhang G.-Q."/>
        </authorList>
    </citation>
    <scope>NUCLEOTIDE SEQUENCE</scope>
    <source>
        <tissue evidence="3">Leaf</tissue>
    </source>
</reference>
<dbReference type="AlphaFoldDB" id="A0A8T3BNP7"/>
<evidence type="ECO:0000313" key="3">
    <source>
        <dbReference type="EMBL" id="KAI0514163.1"/>
    </source>
</evidence>
<keyword evidence="4" id="KW-1185">Reference proteome</keyword>
<dbReference type="Proteomes" id="UP000829196">
    <property type="component" value="Unassembled WGS sequence"/>
</dbReference>
<proteinExistence type="predicted"/>
<dbReference type="EMBL" id="JAGYWB010000008">
    <property type="protein sequence ID" value="KAI0514163.1"/>
    <property type="molecule type" value="Genomic_DNA"/>
</dbReference>
<dbReference type="PANTHER" id="PTHR46033">
    <property type="entry name" value="PROTEIN MAIN-LIKE 2"/>
    <property type="match status" value="1"/>
</dbReference>
<dbReference type="PANTHER" id="PTHR46033:SF80">
    <property type="entry name" value="PROTEIN MAIN-LIKE 2-LIKE"/>
    <property type="match status" value="1"/>
</dbReference>